<accession>A0A0H2KHN9</accession>
<dbReference type="InterPro" id="IPR000182">
    <property type="entry name" value="GNAT_dom"/>
</dbReference>
<feature type="domain" description="N-acetyltransferase" evidence="1">
    <location>
        <begin position="10"/>
        <end position="171"/>
    </location>
</feature>
<keyword evidence="3" id="KW-1185">Reference proteome</keyword>
<proteinExistence type="predicted"/>
<name>A0A0H2KHN9_9MICO</name>
<sequence>MVRVTAPEEPAVVPLTTPELVRSLHRDVLAPSFPPAELVDVDELLDDHASGRLRSLGVVEAGRVVAGVVGEWFPDARVLLVLYLALAPGRRGGGVGGQLVAAALADWRALDPLLVVGEVEHPAHHVGSEAHGDPVARLRFYARLGARVLALPYFQPGDGPGGERVPALLLVSFPLGPGAADDVPAAPLRAFLAENLRASEGSLADDAATRRLLDAASGDRVALVDPADPAALATVPVGLLAPDEAHAPSA</sequence>
<organism evidence="2 3">
    <name type="scientific">Cellulosimicrobium funkei</name>
    <dbReference type="NCBI Taxonomy" id="264251"/>
    <lineage>
        <taxon>Bacteria</taxon>
        <taxon>Bacillati</taxon>
        <taxon>Actinomycetota</taxon>
        <taxon>Actinomycetes</taxon>
        <taxon>Micrococcales</taxon>
        <taxon>Promicromonosporaceae</taxon>
        <taxon>Cellulosimicrobium</taxon>
    </lineage>
</organism>
<dbReference type="SUPFAM" id="SSF55729">
    <property type="entry name" value="Acyl-CoA N-acyltransferases (Nat)"/>
    <property type="match status" value="1"/>
</dbReference>
<dbReference type="Gene3D" id="3.40.630.30">
    <property type="match status" value="1"/>
</dbReference>
<dbReference type="GO" id="GO:0016747">
    <property type="term" value="F:acyltransferase activity, transferring groups other than amino-acyl groups"/>
    <property type="evidence" value="ECO:0007669"/>
    <property type="project" value="InterPro"/>
</dbReference>
<dbReference type="PROSITE" id="PS51186">
    <property type="entry name" value="GNAT"/>
    <property type="match status" value="1"/>
</dbReference>
<comment type="caution">
    <text evidence="2">The sequence shown here is derived from an EMBL/GenBank/DDBJ whole genome shotgun (WGS) entry which is preliminary data.</text>
</comment>
<dbReference type="AlphaFoldDB" id="A0A0H2KHN9"/>
<dbReference type="EMBL" id="JNBQ01000050">
    <property type="protein sequence ID" value="KLN33016.1"/>
    <property type="molecule type" value="Genomic_DNA"/>
</dbReference>
<dbReference type="PATRIC" id="fig|264251.5.peg.4036"/>
<dbReference type="STRING" id="264251.FB00_19925"/>
<protein>
    <recommendedName>
        <fullName evidence="1">N-acetyltransferase domain-containing protein</fullName>
    </recommendedName>
</protein>
<dbReference type="InterPro" id="IPR016181">
    <property type="entry name" value="Acyl_CoA_acyltransferase"/>
</dbReference>
<evidence type="ECO:0000313" key="2">
    <source>
        <dbReference type="EMBL" id="KLN33016.1"/>
    </source>
</evidence>
<gene>
    <name evidence="2" type="ORF">FB00_19925</name>
</gene>
<dbReference type="Pfam" id="PF00583">
    <property type="entry name" value="Acetyltransf_1"/>
    <property type="match status" value="1"/>
</dbReference>
<reference evidence="2 3" key="1">
    <citation type="submission" date="2014-05" db="EMBL/GenBank/DDBJ databases">
        <title>Cellulosimicrobium funkei U11 genome.</title>
        <authorList>
            <person name="Hu C."/>
            <person name="Gong Y."/>
            <person name="Wan W."/>
            <person name="Jiang M."/>
        </authorList>
    </citation>
    <scope>NUCLEOTIDE SEQUENCE [LARGE SCALE GENOMIC DNA]</scope>
    <source>
        <strain evidence="2 3">U11</strain>
    </source>
</reference>
<evidence type="ECO:0000313" key="3">
    <source>
        <dbReference type="Proteomes" id="UP000035265"/>
    </source>
</evidence>
<dbReference type="Proteomes" id="UP000035265">
    <property type="component" value="Unassembled WGS sequence"/>
</dbReference>
<evidence type="ECO:0000259" key="1">
    <source>
        <dbReference type="PROSITE" id="PS51186"/>
    </source>
</evidence>